<evidence type="ECO:0000313" key="4">
    <source>
        <dbReference type="Proteomes" id="UP001153387"/>
    </source>
</evidence>
<dbReference type="Pfam" id="PF00395">
    <property type="entry name" value="SLH"/>
    <property type="match status" value="3"/>
</dbReference>
<dbReference type="RefSeq" id="WP_277564355.1">
    <property type="nucleotide sequence ID" value="NZ_JAPDHZ010000002.1"/>
</dbReference>
<dbReference type="Proteomes" id="UP001153387">
    <property type="component" value="Unassembled WGS sequence"/>
</dbReference>
<sequence>MRKWILLLLITVLAVQLLPAGANAAAAAGELTAKIDQNDRTVVIAGRLPEAGGEVLVTVTDPDGRMDYFNQKKTDEAGGFRFSYVSRSETKGTYRVRAIGSSAGGGAPLEAEYTYSGAAPTSGGDSGANAAPGAGDVQMASATDGSVVLTPAWSRDGANGFVFAAIGSEALNRAMALAKPDAAGIRRITIQANAAEAAQGYRIALPAAALQTNAKSALFTMATPIAAVAVASDMLDEAVASVAEFTIAEANRDGWSEAARANVGNRPAVDISVGLDGKRIDWSNLASPANVAIPYTPTQAETEATERLVARFVDESGRSTTVPNGRYENGNVLFRTTHLSTYAVAYDGRTFGDVPASHWAHRAVGALAAREIVKGRTDGAFDPSAPVSRAEFVALLMRTLERETESGSDSGEAPSFKDVSSGAYYSASLRAAVGEGIVEGDGTGRFRPNAQISRQELSAMVYRALVSTGRLAAPEGPAASGVVFKDASDIAAYAREGIGALVSAGVLQGSGQTFRPTASASRAEAAQVMYGIWSQLAD</sequence>
<keyword evidence="4" id="KW-1185">Reference proteome</keyword>
<accession>A0A9X4QLP9</accession>
<evidence type="ECO:0000256" key="1">
    <source>
        <dbReference type="SAM" id="SignalP"/>
    </source>
</evidence>
<proteinExistence type="predicted"/>
<feature type="chain" id="PRO_5040993153" evidence="1">
    <location>
        <begin position="25"/>
        <end position="538"/>
    </location>
</feature>
<comment type="caution">
    <text evidence="3">The sequence shown here is derived from an EMBL/GenBank/DDBJ whole genome shotgun (WGS) entry which is preliminary data.</text>
</comment>
<keyword evidence="1" id="KW-0732">Signal</keyword>
<dbReference type="PROSITE" id="PS51272">
    <property type="entry name" value="SLH"/>
    <property type="match status" value="3"/>
</dbReference>
<dbReference type="InterPro" id="IPR051465">
    <property type="entry name" value="Cell_Envelope_Struct_Comp"/>
</dbReference>
<name>A0A9X4QLP9_9BACL</name>
<organism evidence="3 4">
    <name type="scientific">Cohnella ginsengisoli</name>
    <dbReference type="NCBI Taxonomy" id="425004"/>
    <lineage>
        <taxon>Bacteria</taxon>
        <taxon>Bacillati</taxon>
        <taxon>Bacillota</taxon>
        <taxon>Bacilli</taxon>
        <taxon>Bacillales</taxon>
        <taxon>Paenibacillaceae</taxon>
        <taxon>Cohnella</taxon>
    </lineage>
</organism>
<feature type="domain" description="SLH" evidence="2">
    <location>
        <begin position="347"/>
        <end position="410"/>
    </location>
</feature>
<evidence type="ECO:0000259" key="2">
    <source>
        <dbReference type="PROSITE" id="PS51272"/>
    </source>
</evidence>
<reference evidence="3 4" key="1">
    <citation type="submission" date="2022-10" db="EMBL/GenBank/DDBJ databases">
        <title>Comparative genomic analysis of Cohnella hashimotonis sp. nov., isolated from the International Space Station.</title>
        <authorList>
            <person name="Simpson A."/>
            <person name="Venkateswaran K."/>
        </authorList>
    </citation>
    <scope>NUCLEOTIDE SEQUENCE [LARGE SCALE GENOMIC DNA]</scope>
    <source>
        <strain evidence="3 4">DSM 18997</strain>
    </source>
</reference>
<evidence type="ECO:0000313" key="3">
    <source>
        <dbReference type="EMBL" id="MDG0790536.1"/>
    </source>
</evidence>
<dbReference type="InterPro" id="IPR001119">
    <property type="entry name" value="SLH_dom"/>
</dbReference>
<dbReference type="PANTHER" id="PTHR43308:SF5">
    <property type="entry name" value="S-LAYER PROTEIN _ PEPTIDOGLYCAN ENDO-BETA-N-ACETYLGLUCOSAMINIDASE"/>
    <property type="match status" value="1"/>
</dbReference>
<gene>
    <name evidence="3" type="ORF">OMP38_06495</name>
</gene>
<feature type="signal peptide" evidence="1">
    <location>
        <begin position="1"/>
        <end position="24"/>
    </location>
</feature>
<dbReference type="PANTHER" id="PTHR43308">
    <property type="entry name" value="OUTER MEMBRANE PROTEIN ALPHA-RELATED"/>
    <property type="match status" value="1"/>
</dbReference>
<dbReference type="AlphaFoldDB" id="A0A9X4QLP9"/>
<dbReference type="EMBL" id="JAPDHZ010000002">
    <property type="protein sequence ID" value="MDG0790536.1"/>
    <property type="molecule type" value="Genomic_DNA"/>
</dbReference>
<feature type="domain" description="SLH" evidence="2">
    <location>
        <begin position="412"/>
        <end position="475"/>
    </location>
</feature>
<protein>
    <submittedName>
        <fullName evidence="3">S-layer homology domain-containing protein</fullName>
    </submittedName>
</protein>
<feature type="domain" description="SLH" evidence="2">
    <location>
        <begin position="481"/>
        <end position="538"/>
    </location>
</feature>